<evidence type="ECO:0000313" key="1">
    <source>
        <dbReference type="EMBL" id="KAJ8952006.1"/>
    </source>
</evidence>
<accession>A0AAV8YJN1</accession>
<name>A0AAV8YJN1_9CUCU</name>
<dbReference type="Proteomes" id="UP001162162">
    <property type="component" value="Unassembled WGS sequence"/>
</dbReference>
<evidence type="ECO:0000313" key="2">
    <source>
        <dbReference type="Proteomes" id="UP001162162"/>
    </source>
</evidence>
<comment type="caution">
    <text evidence="1">The sequence shown here is derived from an EMBL/GenBank/DDBJ whole genome shotgun (WGS) entry which is preliminary data.</text>
</comment>
<gene>
    <name evidence="1" type="ORF">NQ318_023446</name>
</gene>
<proteinExistence type="predicted"/>
<reference evidence="1" key="1">
    <citation type="journal article" date="2023" name="Insect Mol. Biol.">
        <title>Genome sequencing provides insights into the evolution of gene families encoding plant cell wall-degrading enzymes in longhorned beetles.</title>
        <authorList>
            <person name="Shin N.R."/>
            <person name="Okamura Y."/>
            <person name="Kirsch R."/>
            <person name="Pauchet Y."/>
        </authorList>
    </citation>
    <scope>NUCLEOTIDE SEQUENCE</scope>
    <source>
        <strain evidence="1">AMC_N1</strain>
    </source>
</reference>
<keyword evidence="2" id="KW-1185">Reference proteome</keyword>
<dbReference type="EMBL" id="JAPWTK010000075">
    <property type="protein sequence ID" value="KAJ8952006.1"/>
    <property type="molecule type" value="Genomic_DNA"/>
</dbReference>
<protein>
    <submittedName>
        <fullName evidence="1">Uncharacterized protein</fullName>
    </submittedName>
</protein>
<organism evidence="1 2">
    <name type="scientific">Aromia moschata</name>
    <dbReference type="NCBI Taxonomy" id="1265417"/>
    <lineage>
        <taxon>Eukaryota</taxon>
        <taxon>Metazoa</taxon>
        <taxon>Ecdysozoa</taxon>
        <taxon>Arthropoda</taxon>
        <taxon>Hexapoda</taxon>
        <taxon>Insecta</taxon>
        <taxon>Pterygota</taxon>
        <taxon>Neoptera</taxon>
        <taxon>Endopterygota</taxon>
        <taxon>Coleoptera</taxon>
        <taxon>Polyphaga</taxon>
        <taxon>Cucujiformia</taxon>
        <taxon>Chrysomeloidea</taxon>
        <taxon>Cerambycidae</taxon>
        <taxon>Cerambycinae</taxon>
        <taxon>Callichromatini</taxon>
        <taxon>Aromia</taxon>
    </lineage>
</organism>
<dbReference type="AlphaFoldDB" id="A0AAV8YJN1"/>
<sequence>MKRRQVEHLLCDCSAVSPMRNSILGQRWPSMDFQVRELILGEFFFKRIRMGCGIGEKRLKTVYPFSSYGVKANLLITENDIKKIPFQTPKRVTSKRDSNNLSAKSELNSATNIKIFCQTKARRRDVTISDIVSNVMVMQLEIRVCKLSNETGNVAPDLATLKRELEGRFCFRLGHSATDTFAKPQHAYGDSVFFKSSAFRWFKAFSEGRDSIIHLKYVQITQCLIKTDGVCNCKSQNPSNLEMM</sequence>
<dbReference type="Gene3D" id="1.10.10.1450">
    <property type="match status" value="1"/>
</dbReference>